<evidence type="ECO:0000313" key="3">
    <source>
        <dbReference type="Proteomes" id="UP000588068"/>
    </source>
</evidence>
<name>A0A841HQW7_9GAMM</name>
<dbReference type="PIRSF" id="PIRSF037442">
    <property type="entry name" value="UCP037442_abhydr"/>
    <property type="match status" value="1"/>
</dbReference>
<evidence type="ECO:0000313" key="2">
    <source>
        <dbReference type="EMBL" id="MBB6095276.1"/>
    </source>
</evidence>
<evidence type="ECO:0000259" key="1">
    <source>
        <dbReference type="Pfam" id="PF12146"/>
    </source>
</evidence>
<dbReference type="Pfam" id="PF12146">
    <property type="entry name" value="Hydrolase_4"/>
    <property type="match status" value="1"/>
</dbReference>
<dbReference type="Proteomes" id="UP000588068">
    <property type="component" value="Unassembled WGS sequence"/>
</dbReference>
<dbReference type="Gene3D" id="3.40.50.1820">
    <property type="entry name" value="alpha/beta hydrolase"/>
    <property type="match status" value="1"/>
</dbReference>
<sequence>MPSTEHTLAVGEGARCVVRVFESSSTSPPRGTVVIPSAMGVAQSYYGRFAEWLSTQGYCAITFDYRGIGRSAPSSLRGFEATIFDWARDCDAVIEFAKQRWPELPLFWVGHSLGGQLLGLLANRARIERVMTVATGNGYWLENSWPTRRFVWWMWYVAVPVATRLVGYFPGKRLRKVGDLPRGVIEQWRRWCLDREYVVGVEGENVRASYSSVEMPMVCVSFTDDEMMSEQSVRSLHRLYSHAPIEYRRIAPRDIGVRRIGHFGFFRPQFEQTLWTMVPRWLEAQ</sequence>
<dbReference type="InterPro" id="IPR022742">
    <property type="entry name" value="Hydrolase_4"/>
</dbReference>
<keyword evidence="3" id="KW-1185">Reference proteome</keyword>
<dbReference type="EMBL" id="JACHHZ010000005">
    <property type="protein sequence ID" value="MBB6095276.1"/>
    <property type="molecule type" value="Genomic_DNA"/>
</dbReference>
<dbReference type="RefSeq" id="WP_184334670.1">
    <property type="nucleotide sequence ID" value="NZ_JACHHZ010000005.1"/>
</dbReference>
<keyword evidence="2" id="KW-0378">Hydrolase</keyword>
<dbReference type="SUPFAM" id="SSF53474">
    <property type="entry name" value="alpha/beta-Hydrolases"/>
    <property type="match status" value="1"/>
</dbReference>
<protein>
    <submittedName>
        <fullName evidence="2">Putative alpha/beta hydrolase</fullName>
    </submittedName>
</protein>
<organism evidence="2 3">
    <name type="scientific">Povalibacter uvarum</name>
    <dbReference type="NCBI Taxonomy" id="732238"/>
    <lineage>
        <taxon>Bacteria</taxon>
        <taxon>Pseudomonadati</taxon>
        <taxon>Pseudomonadota</taxon>
        <taxon>Gammaproteobacteria</taxon>
        <taxon>Steroidobacterales</taxon>
        <taxon>Steroidobacteraceae</taxon>
        <taxon>Povalibacter</taxon>
    </lineage>
</organism>
<dbReference type="PANTHER" id="PTHR11614">
    <property type="entry name" value="PHOSPHOLIPASE-RELATED"/>
    <property type="match status" value="1"/>
</dbReference>
<dbReference type="InterPro" id="IPR051044">
    <property type="entry name" value="MAG_DAG_Lipase"/>
</dbReference>
<feature type="domain" description="Serine aminopeptidase S33" evidence="1">
    <location>
        <begin position="28"/>
        <end position="154"/>
    </location>
</feature>
<proteinExistence type="predicted"/>
<dbReference type="InterPro" id="IPR029058">
    <property type="entry name" value="AB_hydrolase_fold"/>
</dbReference>
<dbReference type="AlphaFoldDB" id="A0A841HQW7"/>
<gene>
    <name evidence="2" type="ORF">HNQ60_004166</name>
</gene>
<comment type="caution">
    <text evidence="2">The sequence shown here is derived from an EMBL/GenBank/DDBJ whole genome shotgun (WGS) entry which is preliminary data.</text>
</comment>
<reference evidence="2 3" key="1">
    <citation type="submission" date="2020-08" db="EMBL/GenBank/DDBJ databases">
        <title>Genomic Encyclopedia of Type Strains, Phase IV (KMG-IV): sequencing the most valuable type-strain genomes for metagenomic binning, comparative biology and taxonomic classification.</title>
        <authorList>
            <person name="Goeker M."/>
        </authorList>
    </citation>
    <scope>NUCLEOTIDE SEQUENCE [LARGE SCALE GENOMIC DNA]</scope>
    <source>
        <strain evidence="2 3">DSM 26723</strain>
    </source>
</reference>
<accession>A0A841HQW7</accession>
<dbReference type="InterPro" id="IPR017208">
    <property type="entry name" value="UCP037442_abhydr"/>
</dbReference>
<dbReference type="GO" id="GO:0016787">
    <property type="term" value="F:hydrolase activity"/>
    <property type="evidence" value="ECO:0007669"/>
    <property type="project" value="UniProtKB-KW"/>
</dbReference>